<keyword evidence="2" id="KW-0732">Signal</keyword>
<comment type="caution">
    <text evidence="3">The sequence shown here is derived from an EMBL/GenBank/DDBJ whole genome shotgun (WGS) entry which is preliminary data.</text>
</comment>
<dbReference type="PROSITE" id="PS51257">
    <property type="entry name" value="PROKAR_LIPOPROTEIN"/>
    <property type="match status" value="1"/>
</dbReference>
<evidence type="ECO:0000256" key="1">
    <source>
        <dbReference type="SAM" id="MobiDB-lite"/>
    </source>
</evidence>
<dbReference type="SUPFAM" id="SSF53800">
    <property type="entry name" value="Chelatase"/>
    <property type="match status" value="1"/>
</dbReference>
<gene>
    <name evidence="3" type="ORF">ETP43_06025</name>
</gene>
<dbReference type="CDD" id="cd03413">
    <property type="entry name" value="CbiK_C"/>
    <property type="match status" value="1"/>
</dbReference>
<protein>
    <submittedName>
        <fullName evidence="3">Cobalt chelatase</fullName>
    </submittedName>
</protein>
<evidence type="ECO:0000256" key="2">
    <source>
        <dbReference type="SAM" id="SignalP"/>
    </source>
</evidence>
<feature type="region of interest" description="Disordered" evidence="1">
    <location>
        <begin position="22"/>
        <end position="55"/>
    </location>
</feature>
<evidence type="ECO:0000313" key="3">
    <source>
        <dbReference type="EMBL" id="RXS74818.1"/>
    </source>
</evidence>
<dbReference type="InterPro" id="IPR010388">
    <property type="entry name" value="Anaerobic_Co-chelatase"/>
</dbReference>
<accession>A0A4Q1RGW1</accession>
<dbReference type="AlphaFoldDB" id="A0A4Q1RGW1"/>
<organism evidence="3 4">
    <name type="scientific">Blautia faecicola</name>
    <dbReference type="NCBI Taxonomy" id="2509240"/>
    <lineage>
        <taxon>Bacteria</taxon>
        <taxon>Bacillati</taxon>
        <taxon>Bacillota</taxon>
        <taxon>Clostridia</taxon>
        <taxon>Lachnospirales</taxon>
        <taxon>Lachnospiraceae</taxon>
        <taxon>Blautia</taxon>
    </lineage>
</organism>
<reference evidence="3 4" key="1">
    <citation type="submission" date="2019-01" db="EMBL/GenBank/DDBJ databases">
        <title>Blautia sp. nov. KGMB01111 isolated human feces.</title>
        <authorList>
            <person name="Park J.-E."/>
            <person name="Kim J.-S."/>
            <person name="Park S.-H."/>
        </authorList>
    </citation>
    <scope>NUCLEOTIDE SEQUENCE [LARGE SCALE GENOMIC DNA]</scope>
    <source>
        <strain evidence="3 4">KGMB01111</strain>
    </source>
</reference>
<dbReference type="OrthoDB" id="9770331at2"/>
<feature type="region of interest" description="Disordered" evidence="1">
    <location>
        <begin position="98"/>
        <end position="123"/>
    </location>
</feature>
<keyword evidence="4" id="KW-1185">Reference proteome</keyword>
<proteinExistence type="predicted"/>
<feature type="signal peptide" evidence="2">
    <location>
        <begin position="1"/>
        <end position="20"/>
    </location>
</feature>
<evidence type="ECO:0000313" key="4">
    <source>
        <dbReference type="Proteomes" id="UP000290106"/>
    </source>
</evidence>
<dbReference type="GO" id="GO:0016852">
    <property type="term" value="F:sirohydrochlorin cobaltochelatase activity"/>
    <property type="evidence" value="ECO:0007669"/>
    <property type="project" value="InterPro"/>
</dbReference>
<feature type="compositionally biased region" description="Acidic residues" evidence="1">
    <location>
        <begin position="37"/>
        <end position="51"/>
    </location>
</feature>
<feature type="compositionally biased region" description="Basic and acidic residues" evidence="1">
    <location>
        <begin position="106"/>
        <end position="119"/>
    </location>
</feature>
<sequence length="544" mass="58635">MKKKLVVLMLSAAMTATLLTGCGDTKETTSESTTTETEAEATEEAADDSASDQEAADKVAALIDQIYVQERNDNTDEQCKEAKEAWDALTDAQKELVEGENADPDYFGRDTGDASKDDPLNGDDIGDNELLVVSFGTSFNDSRTADIGGIEKALQTAYPDWSVRRAFTAQIIINHVQARDDEKIDNMDQALQRAVDNGVKNLVVQPTHLMHGAEYDELTEAVESYKDKFESVTIAEPLLGEVGDSDDAVNDDKKAVAEAITAEAVKTAGYDSLEVAEADGTAFVFMGHGTSHTAKISYSQMQSQMNDLGYDNVFIGTVEGKPEDTACEAVIEKIKEAGYKKVVLRPLMVVAGDHANNDMAGDDEDSWKSQFEASGAFDKIDTQIAGLGEISAIQDLYVAHTKAAMDGNDAAVSEESEETAGTLEDGTYEAEFDTDSGMFHVNEANDGKGILTVKDGKMTIHISLVSKNIVNLYVGKAADAQKDGAELLQPTTDTITYDDGSTEEVYGFDVPVKALDETFDLALVGTKGKWYDHEVSVSDPVKAE</sequence>
<dbReference type="Pfam" id="PF06180">
    <property type="entry name" value="CbiK"/>
    <property type="match status" value="1"/>
</dbReference>
<dbReference type="EMBL" id="SDKC01000001">
    <property type="protein sequence ID" value="RXS74818.1"/>
    <property type="molecule type" value="Genomic_DNA"/>
</dbReference>
<dbReference type="Gene3D" id="3.40.50.1400">
    <property type="match status" value="2"/>
</dbReference>
<dbReference type="Proteomes" id="UP000290106">
    <property type="component" value="Unassembled WGS sequence"/>
</dbReference>
<dbReference type="GO" id="GO:0019251">
    <property type="term" value="P:anaerobic cobalamin biosynthetic process"/>
    <property type="evidence" value="ECO:0007669"/>
    <property type="project" value="InterPro"/>
</dbReference>
<feature type="chain" id="PRO_5038600377" evidence="2">
    <location>
        <begin position="21"/>
        <end position="544"/>
    </location>
</feature>
<name>A0A4Q1RGW1_9FIRM</name>